<dbReference type="STRING" id="195913.SAMN04488004_12420"/>
<evidence type="ECO:0000313" key="2">
    <source>
        <dbReference type="Proteomes" id="UP000199550"/>
    </source>
</evidence>
<dbReference type="InterPro" id="IPR009922">
    <property type="entry name" value="DUF1457"/>
</dbReference>
<dbReference type="Proteomes" id="UP000199550">
    <property type="component" value="Unassembled WGS sequence"/>
</dbReference>
<dbReference type="Pfam" id="PF07310">
    <property type="entry name" value="PAS_5"/>
    <property type="match status" value="1"/>
</dbReference>
<dbReference type="AlphaFoldDB" id="A0A1I4I9K8"/>
<name>A0A1I4I9K8_9RHOB</name>
<reference evidence="1 2" key="1">
    <citation type="submission" date="2016-10" db="EMBL/GenBank/DDBJ databases">
        <authorList>
            <person name="de Groot N.N."/>
        </authorList>
    </citation>
    <scope>NUCLEOTIDE SEQUENCE [LARGE SCALE GENOMIC DNA]</scope>
    <source>
        <strain evidence="1 2">DSM 16199</strain>
    </source>
</reference>
<accession>A0A1I4I9K8</accession>
<sequence>MFNVIDLPRRNTSSRVHTQAAAPGHRLPEAERAVLKLLEDDWRQICSGEIVPSHAQLDPHALHNALPHAFLLHRTAPGAVRIRVAGQRLHDLLRMDPRGMSFGSFFSAAARDTVMDIVDTAFDGPAIVGLPMTASRGLGRKPMQAELLLLPMMDAQGQVTRMMGALVAAGPLSNRPYRFDIAGDAVLRHDTLNLPFVERRGIRARPIPTDKPSLRLVVDNG</sequence>
<keyword evidence="2" id="KW-1185">Reference proteome</keyword>
<evidence type="ECO:0000313" key="1">
    <source>
        <dbReference type="EMBL" id="SFL51078.1"/>
    </source>
</evidence>
<gene>
    <name evidence="1" type="ORF">SAMN04488004_12420</name>
</gene>
<proteinExistence type="predicted"/>
<dbReference type="EMBL" id="FOTF01000024">
    <property type="protein sequence ID" value="SFL51078.1"/>
    <property type="molecule type" value="Genomic_DNA"/>
</dbReference>
<protein>
    <submittedName>
        <fullName evidence="1">PAS domain-containing protein</fullName>
    </submittedName>
</protein>
<organism evidence="1 2">
    <name type="scientific">Loktanella salsilacus</name>
    <dbReference type="NCBI Taxonomy" id="195913"/>
    <lineage>
        <taxon>Bacteria</taxon>
        <taxon>Pseudomonadati</taxon>
        <taxon>Pseudomonadota</taxon>
        <taxon>Alphaproteobacteria</taxon>
        <taxon>Rhodobacterales</taxon>
        <taxon>Roseobacteraceae</taxon>
        <taxon>Loktanella</taxon>
    </lineage>
</organism>